<proteinExistence type="predicted"/>
<comment type="caution">
    <text evidence="1">The sequence shown here is derived from an EMBL/GenBank/DDBJ whole genome shotgun (WGS) entry which is preliminary data.</text>
</comment>
<dbReference type="OrthoDB" id="5398531at2759"/>
<dbReference type="RefSeq" id="XP_018689454.1">
    <property type="nucleotide sequence ID" value="XM_018840773.1"/>
</dbReference>
<dbReference type="AlphaFoldDB" id="A0A178Z8I9"/>
<reference evidence="1 2" key="1">
    <citation type="submission" date="2016-04" db="EMBL/GenBank/DDBJ databases">
        <title>Draft genome of Fonsecaea erecta CBS 125763.</title>
        <authorList>
            <person name="Weiss V.A."/>
            <person name="Vicente V.A."/>
            <person name="Raittz R.T."/>
            <person name="Moreno L.F."/>
            <person name="De Souza E.M."/>
            <person name="Pedrosa F.O."/>
            <person name="Steffens M.B."/>
            <person name="Faoro H."/>
            <person name="Tadra-Sfeir M.Z."/>
            <person name="Najafzadeh M.J."/>
            <person name="Felipe M.S."/>
            <person name="Teixeira M."/>
            <person name="Sun J."/>
            <person name="Xi L."/>
            <person name="Gomes R."/>
            <person name="De Azevedo C.M."/>
            <person name="Salgado C.G."/>
            <person name="Da Silva M.B."/>
            <person name="Nascimento M.F."/>
            <person name="Queiroz-Telles F."/>
            <person name="Attili D.S."/>
            <person name="Gorbushina A."/>
        </authorList>
    </citation>
    <scope>NUCLEOTIDE SEQUENCE [LARGE SCALE GENOMIC DNA]</scope>
    <source>
        <strain evidence="1 2">CBS 125763</strain>
    </source>
</reference>
<protein>
    <submittedName>
        <fullName evidence="1">Uncharacterized protein</fullName>
    </submittedName>
</protein>
<gene>
    <name evidence="1" type="ORF">AYL99_09266</name>
</gene>
<evidence type="ECO:0000313" key="2">
    <source>
        <dbReference type="Proteomes" id="UP000078343"/>
    </source>
</evidence>
<evidence type="ECO:0000313" key="1">
    <source>
        <dbReference type="EMBL" id="OAP56087.1"/>
    </source>
</evidence>
<accession>A0A178Z8I9</accession>
<name>A0A178Z8I9_9EURO</name>
<organism evidence="1 2">
    <name type="scientific">Fonsecaea erecta</name>
    <dbReference type="NCBI Taxonomy" id="1367422"/>
    <lineage>
        <taxon>Eukaryota</taxon>
        <taxon>Fungi</taxon>
        <taxon>Dikarya</taxon>
        <taxon>Ascomycota</taxon>
        <taxon>Pezizomycotina</taxon>
        <taxon>Eurotiomycetes</taxon>
        <taxon>Chaetothyriomycetidae</taxon>
        <taxon>Chaetothyriales</taxon>
        <taxon>Herpotrichiellaceae</taxon>
        <taxon>Fonsecaea</taxon>
    </lineage>
</organism>
<dbReference type="GeneID" id="30013434"/>
<keyword evidence="2" id="KW-1185">Reference proteome</keyword>
<dbReference type="Proteomes" id="UP000078343">
    <property type="component" value="Unassembled WGS sequence"/>
</dbReference>
<dbReference type="EMBL" id="LVYI01000009">
    <property type="protein sequence ID" value="OAP56087.1"/>
    <property type="molecule type" value="Genomic_DNA"/>
</dbReference>
<sequence length="86" mass="9451">MGYSICSYFWSGSETLSSIDLTSYLGITGAALAQATLPEPGHWVTKARPNPVVTPTATATPLQVIEYMESSEKKLKQKGLKFWRRG</sequence>